<accession>A0A940DZ06</accession>
<name>A0A940DZ06_9BACT</name>
<protein>
    <submittedName>
        <fullName evidence="1">Uncharacterized protein</fullName>
    </submittedName>
</protein>
<gene>
    <name evidence="1" type="ORF">IAB75_08925</name>
</gene>
<organism evidence="1 2">
    <name type="scientific">Candidatus Cryptobacteroides avicola</name>
    <dbReference type="NCBI Taxonomy" id="2840757"/>
    <lineage>
        <taxon>Bacteria</taxon>
        <taxon>Pseudomonadati</taxon>
        <taxon>Bacteroidota</taxon>
        <taxon>Bacteroidia</taxon>
        <taxon>Bacteroidales</taxon>
        <taxon>Candidatus Cryptobacteroides</taxon>
    </lineage>
</organism>
<reference evidence="1" key="1">
    <citation type="submission" date="2020-10" db="EMBL/GenBank/DDBJ databases">
        <authorList>
            <person name="Gilroy R."/>
        </authorList>
    </citation>
    <scope>NUCLEOTIDE SEQUENCE</scope>
    <source>
        <strain evidence="1">G3-8215</strain>
    </source>
</reference>
<dbReference type="EMBL" id="JADILV010000061">
    <property type="protein sequence ID" value="MBO8484218.1"/>
    <property type="molecule type" value="Genomic_DNA"/>
</dbReference>
<proteinExistence type="predicted"/>
<dbReference type="Proteomes" id="UP000725002">
    <property type="component" value="Unassembled WGS sequence"/>
</dbReference>
<comment type="caution">
    <text evidence="1">The sequence shown here is derived from an EMBL/GenBank/DDBJ whole genome shotgun (WGS) entry which is preliminary data.</text>
</comment>
<dbReference type="AlphaFoldDB" id="A0A940DZ06"/>
<evidence type="ECO:0000313" key="2">
    <source>
        <dbReference type="Proteomes" id="UP000725002"/>
    </source>
</evidence>
<sequence length="143" mass="16099">MVNIKYTLRGVSVEQFATLFEPSSDKIELNVLIPIKTNYNERTLAVGANIQYIENGKPFLAAEAFCHYEIEENCWNELSDGYTKDVVLPKDLMDSLARIAIGTIRGAICVKTENTPFAKYFLPIIEIDHSHEGEGFVIPKMVV</sequence>
<reference evidence="1" key="2">
    <citation type="journal article" date="2021" name="PeerJ">
        <title>Extensive microbial diversity within the chicken gut microbiome revealed by metagenomics and culture.</title>
        <authorList>
            <person name="Gilroy R."/>
            <person name="Ravi A."/>
            <person name="Getino M."/>
            <person name="Pursley I."/>
            <person name="Horton D.L."/>
            <person name="Alikhan N.F."/>
            <person name="Baker D."/>
            <person name="Gharbi K."/>
            <person name="Hall N."/>
            <person name="Watson M."/>
            <person name="Adriaenssens E.M."/>
            <person name="Foster-Nyarko E."/>
            <person name="Jarju S."/>
            <person name="Secka A."/>
            <person name="Antonio M."/>
            <person name="Oren A."/>
            <person name="Chaudhuri R.R."/>
            <person name="La Ragione R."/>
            <person name="Hildebrand F."/>
            <person name="Pallen M.J."/>
        </authorList>
    </citation>
    <scope>NUCLEOTIDE SEQUENCE</scope>
    <source>
        <strain evidence="1">G3-8215</strain>
    </source>
</reference>
<evidence type="ECO:0000313" key="1">
    <source>
        <dbReference type="EMBL" id="MBO8484218.1"/>
    </source>
</evidence>